<dbReference type="RefSeq" id="WP_006333043.1">
    <property type="nucleotide sequence ID" value="NZ_BAHC01000097.1"/>
</dbReference>
<sequence>MLFDHRLGCSTISFRHLELPAALATIADLGFREIDLGALPGVCDHVPYVLDDDAVRTVADTVVASGLTVRSINGDIGDLNTPLDAAGRRGRDAHLSSLIDLAVATRAGAVVLPCGAQSHDPVRSLDEDLDLVADELVRAAETANTRGVDIWVESLHFFRLCWNVDRAQQLADRLADTSVGIVMDFSHIVASGGDPVDFIARFHPRVTHVHIRDAVPGDIHRSVGAGAADFAAGFTALAAAGYSGHFALELETRDITNDQRASGAVNAGTFVSRLL</sequence>
<feature type="domain" description="Xylose isomerase-like TIM barrel" evidence="1">
    <location>
        <begin position="24"/>
        <end position="257"/>
    </location>
</feature>
<dbReference type="AlphaFoldDB" id="K6W9C0"/>
<dbReference type="SUPFAM" id="SSF51658">
    <property type="entry name" value="Xylose isomerase-like"/>
    <property type="match status" value="1"/>
</dbReference>
<dbReference type="EMBL" id="BAHC01000097">
    <property type="protein sequence ID" value="GAB90341.1"/>
    <property type="molecule type" value="Genomic_DNA"/>
</dbReference>
<dbReference type="Proteomes" id="UP000008363">
    <property type="component" value="Unassembled WGS sequence"/>
</dbReference>
<comment type="caution">
    <text evidence="2">The sequence shown here is derived from an EMBL/GenBank/DDBJ whole genome shotgun (WGS) entry which is preliminary data.</text>
</comment>
<dbReference type="Pfam" id="PF01261">
    <property type="entry name" value="AP_endonuc_2"/>
    <property type="match status" value="1"/>
</dbReference>
<proteinExistence type="predicted"/>
<organism evidence="2 3">
    <name type="scientific">Gordonia rhizosphera NBRC 16068</name>
    <dbReference type="NCBI Taxonomy" id="1108045"/>
    <lineage>
        <taxon>Bacteria</taxon>
        <taxon>Bacillati</taxon>
        <taxon>Actinomycetota</taxon>
        <taxon>Actinomycetes</taxon>
        <taxon>Mycobacteriales</taxon>
        <taxon>Gordoniaceae</taxon>
        <taxon>Gordonia</taxon>
    </lineage>
</organism>
<reference evidence="2 3" key="1">
    <citation type="submission" date="2012-08" db="EMBL/GenBank/DDBJ databases">
        <title>Whole genome shotgun sequence of Gordonia rhizosphera NBRC 16068.</title>
        <authorList>
            <person name="Takarada H."/>
            <person name="Isaki S."/>
            <person name="Hosoyama A."/>
            <person name="Tsuchikane K."/>
            <person name="Katsumata H."/>
            <person name="Baba S."/>
            <person name="Ohji S."/>
            <person name="Yamazaki S."/>
            <person name="Fujita N."/>
        </authorList>
    </citation>
    <scope>NUCLEOTIDE SEQUENCE [LARGE SCALE GENOMIC DNA]</scope>
    <source>
        <strain evidence="2 3">NBRC 16068</strain>
    </source>
</reference>
<dbReference type="InterPro" id="IPR013022">
    <property type="entry name" value="Xyl_isomerase-like_TIM-brl"/>
</dbReference>
<protein>
    <recommendedName>
        <fullName evidence="1">Xylose isomerase-like TIM barrel domain-containing protein</fullName>
    </recommendedName>
</protein>
<dbReference type="eggNOG" id="COG1082">
    <property type="taxonomic scope" value="Bacteria"/>
</dbReference>
<dbReference type="InterPro" id="IPR050312">
    <property type="entry name" value="IolE/XylAMocC-like"/>
</dbReference>
<gene>
    <name evidence="2" type="ORF">GORHZ_097_00170</name>
</gene>
<dbReference type="InterPro" id="IPR036237">
    <property type="entry name" value="Xyl_isomerase-like_sf"/>
</dbReference>
<dbReference type="PANTHER" id="PTHR12110">
    <property type="entry name" value="HYDROXYPYRUVATE ISOMERASE"/>
    <property type="match status" value="1"/>
</dbReference>
<evidence type="ECO:0000313" key="2">
    <source>
        <dbReference type="EMBL" id="GAB90341.1"/>
    </source>
</evidence>
<keyword evidence="3" id="KW-1185">Reference proteome</keyword>
<dbReference type="PANTHER" id="PTHR12110:SF41">
    <property type="entry name" value="INOSOSE DEHYDRATASE"/>
    <property type="match status" value="1"/>
</dbReference>
<evidence type="ECO:0000259" key="1">
    <source>
        <dbReference type="Pfam" id="PF01261"/>
    </source>
</evidence>
<accession>K6W9C0</accession>
<evidence type="ECO:0000313" key="3">
    <source>
        <dbReference type="Proteomes" id="UP000008363"/>
    </source>
</evidence>
<name>K6W9C0_9ACTN</name>
<dbReference type="Gene3D" id="3.20.20.150">
    <property type="entry name" value="Divalent-metal-dependent TIM barrel enzymes"/>
    <property type="match status" value="1"/>
</dbReference>
<dbReference type="STRING" id="1108045.GORHZ_097_00170"/>
<dbReference type="OrthoDB" id="2817989at2"/>